<evidence type="ECO:0000256" key="3">
    <source>
        <dbReference type="SAM" id="Coils"/>
    </source>
</evidence>
<organism evidence="6 7">
    <name type="scientific">Anaerococcus nagyae</name>
    <dbReference type="NCBI Taxonomy" id="1755241"/>
    <lineage>
        <taxon>Bacteria</taxon>
        <taxon>Bacillati</taxon>
        <taxon>Bacillota</taxon>
        <taxon>Tissierellia</taxon>
        <taxon>Tissierellales</taxon>
        <taxon>Peptoniphilaceae</taxon>
        <taxon>Anaerococcus</taxon>
    </lineage>
</organism>
<keyword evidence="4" id="KW-0812">Transmembrane</keyword>
<sequence>MKFFGKFIHGLATVLGTIFNVLINIMNVIVVTFEGIRQLLFGIFIIGCSTIFIFPIIPLFLPKDVTYFIFAVIFIPILGPKFISLLRYLNYTITEWMYDRADSMITGTKVGYDSISDYSNKYKYEKEQAERRAREEEARRQQEEMNRKFEEFVRGFGYSNQRTYSGGYQGGSYDQGNFGGNYSGVNNIGFKEKYEKSCKVLGLNYDTDIYEVKLNYRKLAKKYHPDINKDPNATDMFTKVNDAYEFLTEENIRKYKQNFS</sequence>
<dbReference type="Proteomes" id="UP000261011">
    <property type="component" value="Unassembled WGS sequence"/>
</dbReference>
<feature type="coiled-coil region" evidence="3">
    <location>
        <begin position="119"/>
        <end position="151"/>
    </location>
</feature>
<dbReference type="RefSeq" id="WP_117522069.1">
    <property type="nucleotide sequence ID" value="NZ_AP031484.1"/>
</dbReference>
<gene>
    <name evidence="6" type="ORF">DXA39_07350</name>
</gene>
<dbReference type="GO" id="GO:0051787">
    <property type="term" value="F:misfolded protein binding"/>
    <property type="evidence" value="ECO:0007669"/>
    <property type="project" value="TreeGrafter"/>
</dbReference>
<keyword evidence="2" id="KW-0143">Chaperone</keyword>
<evidence type="ECO:0000256" key="1">
    <source>
        <dbReference type="ARBA" id="ARBA00022705"/>
    </source>
</evidence>
<reference evidence="6 7" key="1">
    <citation type="submission" date="2018-08" db="EMBL/GenBank/DDBJ databases">
        <title>A genome reference for cultivated species of the human gut microbiota.</title>
        <authorList>
            <person name="Zou Y."/>
            <person name="Xue W."/>
            <person name="Luo G."/>
        </authorList>
    </citation>
    <scope>NUCLEOTIDE SEQUENCE [LARGE SCALE GENOMIC DNA]</scope>
    <source>
        <strain evidence="6 7">OF01-3</strain>
    </source>
</reference>
<feature type="domain" description="J" evidence="5">
    <location>
        <begin position="196"/>
        <end position="260"/>
    </location>
</feature>
<dbReference type="PRINTS" id="PR00625">
    <property type="entry name" value="JDOMAIN"/>
</dbReference>
<dbReference type="GO" id="GO:0051087">
    <property type="term" value="F:protein-folding chaperone binding"/>
    <property type="evidence" value="ECO:0007669"/>
    <property type="project" value="TreeGrafter"/>
</dbReference>
<name>A0A3E2TG89_9FIRM</name>
<dbReference type="SUPFAM" id="SSF46565">
    <property type="entry name" value="Chaperone J-domain"/>
    <property type="match status" value="1"/>
</dbReference>
<dbReference type="PANTHER" id="PTHR44360:SF1">
    <property type="entry name" value="DNAJ HOMOLOG SUBFAMILY B MEMBER 9"/>
    <property type="match status" value="1"/>
</dbReference>
<proteinExistence type="predicted"/>
<feature type="transmembrane region" description="Helical" evidence="4">
    <location>
        <begin position="12"/>
        <end position="33"/>
    </location>
</feature>
<dbReference type="Pfam" id="PF00226">
    <property type="entry name" value="DnaJ"/>
    <property type="match status" value="1"/>
</dbReference>
<dbReference type="OrthoDB" id="9779889at2"/>
<evidence type="ECO:0000256" key="4">
    <source>
        <dbReference type="SAM" id="Phobius"/>
    </source>
</evidence>
<dbReference type="Gene3D" id="1.10.287.110">
    <property type="entry name" value="DnaJ domain"/>
    <property type="match status" value="1"/>
</dbReference>
<dbReference type="InterPro" id="IPR051948">
    <property type="entry name" value="Hsp70_co-chaperone_J-domain"/>
</dbReference>
<keyword evidence="3" id="KW-0175">Coiled coil</keyword>
<evidence type="ECO:0000313" key="7">
    <source>
        <dbReference type="Proteomes" id="UP000261011"/>
    </source>
</evidence>
<dbReference type="InterPro" id="IPR036869">
    <property type="entry name" value="J_dom_sf"/>
</dbReference>
<comment type="caution">
    <text evidence="6">The sequence shown here is derived from an EMBL/GenBank/DDBJ whole genome shotgun (WGS) entry which is preliminary data.</text>
</comment>
<accession>A0A3E2TG89</accession>
<keyword evidence="4" id="KW-1133">Transmembrane helix</keyword>
<evidence type="ECO:0000313" key="6">
    <source>
        <dbReference type="EMBL" id="RGB75093.1"/>
    </source>
</evidence>
<protein>
    <submittedName>
        <fullName evidence="6">Heat-shock protein</fullName>
    </submittedName>
</protein>
<feature type="transmembrane region" description="Helical" evidence="4">
    <location>
        <begin position="40"/>
        <end position="61"/>
    </location>
</feature>
<dbReference type="EMBL" id="QVEU01000007">
    <property type="protein sequence ID" value="RGB75093.1"/>
    <property type="molecule type" value="Genomic_DNA"/>
</dbReference>
<dbReference type="GO" id="GO:0006260">
    <property type="term" value="P:DNA replication"/>
    <property type="evidence" value="ECO:0007669"/>
    <property type="project" value="UniProtKB-KW"/>
</dbReference>
<keyword evidence="7" id="KW-1185">Reference proteome</keyword>
<evidence type="ECO:0000256" key="2">
    <source>
        <dbReference type="ARBA" id="ARBA00023186"/>
    </source>
</evidence>
<dbReference type="GO" id="GO:0036503">
    <property type="term" value="P:ERAD pathway"/>
    <property type="evidence" value="ECO:0007669"/>
    <property type="project" value="TreeGrafter"/>
</dbReference>
<dbReference type="AlphaFoldDB" id="A0A3E2TG89"/>
<dbReference type="InterPro" id="IPR001623">
    <property type="entry name" value="DnaJ_domain"/>
</dbReference>
<dbReference type="PANTHER" id="PTHR44360">
    <property type="entry name" value="DNAJ HOMOLOG SUBFAMILY B MEMBER 9"/>
    <property type="match status" value="1"/>
</dbReference>
<dbReference type="SMART" id="SM00271">
    <property type="entry name" value="DnaJ"/>
    <property type="match status" value="1"/>
</dbReference>
<keyword evidence="4" id="KW-0472">Membrane</keyword>
<evidence type="ECO:0000259" key="5">
    <source>
        <dbReference type="PROSITE" id="PS50076"/>
    </source>
</evidence>
<keyword evidence="1" id="KW-0235">DNA replication</keyword>
<dbReference type="PROSITE" id="PS50076">
    <property type="entry name" value="DNAJ_2"/>
    <property type="match status" value="1"/>
</dbReference>
<dbReference type="CDD" id="cd06257">
    <property type="entry name" value="DnaJ"/>
    <property type="match status" value="1"/>
</dbReference>
<feature type="transmembrane region" description="Helical" evidence="4">
    <location>
        <begin position="67"/>
        <end position="89"/>
    </location>
</feature>